<evidence type="ECO:0000313" key="1">
    <source>
        <dbReference type="EMBL" id="CAA7602203.1"/>
    </source>
</evidence>
<dbReference type="Proteomes" id="UP000836597">
    <property type="component" value="Chromosome"/>
</dbReference>
<reference evidence="1" key="2">
    <citation type="submission" date="2020-01" db="EMBL/GenBank/DDBJ databases">
        <authorList>
            <person name="Hornung B."/>
        </authorList>
    </citation>
    <scope>NUCLEOTIDE SEQUENCE</scope>
    <source>
        <strain evidence="1">PacBioINE</strain>
    </source>
</reference>
<evidence type="ECO:0000313" key="2">
    <source>
        <dbReference type="EMBL" id="CEJ08759.1"/>
    </source>
</evidence>
<organism evidence="1">
    <name type="scientific">Acididesulfobacillus acetoxydans</name>
    <dbReference type="NCBI Taxonomy" id="1561005"/>
    <lineage>
        <taxon>Bacteria</taxon>
        <taxon>Bacillati</taxon>
        <taxon>Bacillota</taxon>
        <taxon>Clostridia</taxon>
        <taxon>Eubacteriales</taxon>
        <taxon>Peptococcaceae</taxon>
        <taxon>Acididesulfobacillus</taxon>
    </lineage>
</organism>
<dbReference type="AlphaFoldDB" id="A0A8S0VXR5"/>
<sequence>MLTQKPGINIGDVDPLSFRQTYLFEEMKNVVYVLSKDGTPLMPTERHGKVRRMLKGWQS</sequence>
<protein>
    <submittedName>
        <fullName evidence="1">Uncharacterized protein</fullName>
    </submittedName>
</protein>
<keyword evidence="3" id="KW-1185">Reference proteome</keyword>
<name>A0A8S0VXR5_9FIRM</name>
<dbReference type="EMBL" id="LR746496">
    <property type="protein sequence ID" value="CAA7602203.1"/>
    <property type="molecule type" value="Genomic_DNA"/>
</dbReference>
<dbReference type="EMBL" id="CDGJ01000092">
    <property type="protein sequence ID" value="CEJ08759.1"/>
    <property type="molecule type" value="Genomic_DNA"/>
</dbReference>
<proteinExistence type="predicted"/>
<gene>
    <name evidence="1" type="ORF">DEACI_2876</name>
    <name evidence="2" type="ORF">DEACI_3239</name>
</gene>
<accession>A0A8S0VXR5</accession>
<dbReference type="KEGG" id="aacx:DEACI_2876"/>
<dbReference type="Proteomes" id="UP001071230">
    <property type="component" value="Unassembled WGS sequence"/>
</dbReference>
<reference evidence="2" key="1">
    <citation type="submission" date="2014-11" db="EMBL/GenBank/DDBJ databases">
        <authorList>
            <person name="Hornung B.V."/>
        </authorList>
    </citation>
    <scope>NUCLEOTIDE SEQUENCE</scope>
    <source>
        <strain evidence="2">INE</strain>
    </source>
</reference>
<evidence type="ECO:0000313" key="3">
    <source>
        <dbReference type="Proteomes" id="UP001071230"/>
    </source>
</evidence>